<name>A0A1Z1WPQ3_9ACTN</name>
<dbReference type="KEGG" id="salf:SMD44_07891"/>
<accession>A0A1Z1WPQ3</accession>
<evidence type="ECO:0000313" key="3">
    <source>
        <dbReference type="Proteomes" id="UP000195880"/>
    </source>
</evidence>
<dbReference type="AlphaFoldDB" id="A0A1Z1WPQ3"/>
<dbReference type="eggNOG" id="COG1680">
    <property type="taxonomic scope" value="Bacteria"/>
</dbReference>
<proteinExistence type="predicted"/>
<dbReference type="InterPro" id="IPR012338">
    <property type="entry name" value="Beta-lactam/transpept-like"/>
</dbReference>
<sequence>MFLRALLAAALLRRPQLAAMKQTVAAPDWIQADGVRYGMGIAWRPGGGGSGGGRSARGRDEGVWFHGGTHLGIVSESGVTADGSRAATVAAFTLRTDERGDAQARAALRLVDRALRR</sequence>
<dbReference type="Proteomes" id="UP000195880">
    <property type="component" value="Chromosome"/>
</dbReference>
<feature type="chain" id="PRO_5038500661" evidence="1">
    <location>
        <begin position="19"/>
        <end position="117"/>
    </location>
</feature>
<evidence type="ECO:0000313" key="2">
    <source>
        <dbReference type="EMBL" id="ARX88404.1"/>
    </source>
</evidence>
<feature type="signal peptide" evidence="1">
    <location>
        <begin position="1"/>
        <end position="18"/>
    </location>
</feature>
<keyword evidence="3" id="KW-1185">Reference proteome</keyword>
<reference evidence="2 3" key="1">
    <citation type="submission" date="2017-05" db="EMBL/GenBank/DDBJ databases">
        <title>Streptomyces alboflavus Genome sequencing and assembly.</title>
        <authorList>
            <person name="Wang Y."/>
            <person name="Du B."/>
            <person name="Ding Y."/>
            <person name="Liu H."/>
            <person name="Hou Q."/>
            <person name="Liu K."/>
            <person name="Wang C."/>
            <person name="Yao L."/>
        </authorList>
    </citation>
    <scope>NUCLEOTIDE SEQUENCE [LARGE SCALE GENOMIC DNA]</scope>
    <source>
        <strain evidence="2 3">MDJK44</strain>
    </source>
</reference>
<dbReference type="Gene3D" id="3.40.710.10">
    <property type="entry name" value="DD-peptidase/beta-lactamase superfamily"/>
    <property type="match status" value="1"/>
</dbReference>
<gene>
    <name evidence="2" type="ORF">SMD44_07891</name>
</gene>
<dbReference type="SUPFAM" id="SSF56601">
    <property type="entry name" value="beta-lactamase/transpeptidase-like"/>
    <property type="match status" value="1"/>
</dbReference>
<keyword evidence="1" id="KW-0732">Signal</keyword>
<protein>
    <submittedName>
        <fullName evidence="2">Peptidase</fullName>
    </submittedName>
</protein>
<dbReference type="EMBL" id="CP021748">
    <property type="protein sequence ID" value="ARX88404.1"/>
    <property type="molecule type" value="Genomic_DNA"/>
</dbReference>
<organism evidence="2 3">
    <name type="scientific">Streptomyces alboflavus</name>
    <dbReference type="NCBI Taxonomy" id="67267"/>
    <lineage>
        <taxon>Bacteria</taxon>
        <taxon>Bacillati</taxon>
        <taxon>Actinomycetota</taxon>
        <taxon>Actinomycetes</taxon>
        <taxon>Kitasatosporales</taxon>
        <taxon>Streptomycetaceae</taxon>
        <taxon>Streptomyces</taxon>
    </lineage>
</organism>
<evidence type="ECO:0000256" key="1">
    <source>
        <dbReference type="SAM" id="SignalP"/>
    </source>
</evidence>